<dbReference type="OrthoDB" id="6114767at2759"/>
<dbReference type="EnsemblMetazoa" id="G32020.1">
    <property type="protein sequence ID" value="G32020.1:cds"/>
    <property type="gene ID" value="G32020"/>
</dbReference>
<keyword evidence="3" id="KW-1185">Reference proteome</keyword>
<feature type="signal peptide" evidence="1">
    <location>
        <begin position="1"/>
        <end position="22"/>
    </location>
</feature>
<evidence type="ECO:0000313" key="2">
    <source>
        <dbReference type="EnsemblMetazoa" id="G32020.2:cds"/>
    </source>
</evidence>
<dbReference type="Proteomes" id="UP000005408">
    <property type="component" value="Unassembled WGS sequence"/>
</dbReference>
<sequence>MTSISLQLVGLTLVASLSRTQGADPSAIKECTEQGKCYWKGECKTPGRGRVWQSEEECAEMWCHAYKFQKYLAIRVSRFYGCRYKGQCKQKGEEWEEEGCVKKQCRIRGTRGYERIITVSQLGCRDSSGRCHFPGEPWEENCIKYQCVNKRNSTSVQGIYDVMDIGCPHEGGCLKAGQVIPDPQSKCITKRCVTAKENGGIFRTMETDDIKCEDANGLCHDESETGWPLYIDGTVYNNCHCKIVRTQDGSVSIQKGCS</sequence>
<proteinExistence type="predicted"/>
<dbReference type="EnsemblMetazoa" id="G32020.2">
    <property type="protein sequence ID" value="G32020.2:cds"/>
    <property type="gene ID" value="G32020"/>
</dbReference>
<evidence type="ECO:0000313" key="3">
    <source>
        <dbReference type="Proteomes" id="UP000005408"/>
    </source>
</evidence>
<protein>
    <submittedName>
        <fullName evidence="2">Uncharacterized protein</fullName>
    </submittedName>
</protein>
<organism evidence="2 3">
    <name type="scientific">Magallana gigas</name>
    <name type="common">Pacific oyster</name>
    <name type="synonym">Crassostrea gigas</name>
    <dbReference type="NCBI Taxonomy" id="29159"/>
    <lineage>
        <taxon>Eukaryota</taxon>
        <taxon>Metazoa</taxon>
        <taxon>Spiralia</taxon>
        <taxon>Lophotrochozoa</taxon>
        <taxon>Mollusca</taxon>
        <taxon>Bivalvia</taxon>
        <taxon>Autobranchia</taxon>
        <taxon>Pteriomorphia</taxon>
        <taxon>Ostreida</taxon>
        <taxon>Ostreoidea</taxon>
        <taxon>Ostreidae</taxon>
        <taxon>Magallana</taxon>
    </lineage>
</organism>
<name>A0A8W8M9Z5_MAGGI</name>
<evidence type="ECO:0000256" key="1">
    <source>
        <dbReference type="SAM" id="SignalP"/>
    </source>
</evidence>
<keyword evidence="1" id="KW-0732">Signal</keyword>
<dbReference type="OMA" id="CITKRCV"/>
<accession>A0A8W8M9Z5</accession>
<dbReference type="AlphaFoldDB" id="A0A8W8M9Z5"/>
<dbReference type="EnsemblMetazoa" id="G32020.3">
    <property type="protein sequence ID" value="G32020.3:cds"/>
    <property type="gene ID" value="G32020"/>
</dbReference>
<reference evidence="2" key="1">
    <citation type="submission" date="2022-08" db="UniProtKB">
        <authorList>
            <consortium name="EnsemblMetazoa"/>
        </authorList>
    </citation>
    <scope>IDENTIFICATION</scope>
    <source>
        <strain evidence="2">05x7-T-G4-1.051#20</strain>
    </source>
</reference>
<dbReference type="EnsemblMetazoa" id="G32020.4">
    <property type="protein sequence ID" value="G32020.4:cds"/>
    <property type="gene ID" value="G32020"/>
</dbReference>
<feature type="chain" id="PRO_5042431827" evidence="1">
    <location>
        <begin position="23"/>
        <end position="258"/>
    </location>
</feature>